<comment type="subcellular location">
    <subcellularLocation>
        <location evidence="1">Secreted</location>
    </subcellularLocation>
</comment>
<dbReference type="InterPro" id="IPR013783">
    <property type="entry name" value="Ig-like_fold"/>
</dbReference>
<name>A0A1I7USJ0_9PELO</name>
<protein>
    <submittedName>
        <fullName evidence="9">Immunoglobulin domain protein</fullName>
    </submittedName>
</protein>
<evidence type="ECO:0000256" key="5">
    <source>
        <dbReference type="ARBA" id="ARBA00023157"/>
    </source>
</evidence>
<sequence length="252" mass="28212">MLNKAILVASFALAYSYPHPEKTEDAVKNLILEIDLAHLTSKPMLKFTDNFASKEKHATGETIVLRCEILSIPSAVVYWQKDGKLIQGDTNLNLYEKMANVGKKIVESGIVSSTLSIPCASHKDAGVYKCIAANGHKTIETTTVLEIEGDDKQCPSTHHTPPRITLQSESRFEMAGNTATLLCRADKKAKWSWEFEGEVLDMNKNKYEVLPTGDLVIRDIEWEDMGEYFCTASNKYGEARGETFLYPTKKRD</sequence>
<evidence type="ECO:0000256" key="1">
    <source>
        <dbReference type="ARBA" id="ARBA00004613"/>
    </source>
</evidence>
<keyword evidence="2" id="KW-0964">Secreted</keyword>
<dbReference type="Pfam" id="PF13927">
    <property type="entry name" value="Ig_3"/>
    <property type="match status" value="2"/>
</dbReference>
<evidence type="ECO:0000259" key="7">
    <source>
        <dbReference type="PROSITE" id="PS50835"/>
    </source>
</evidence>
<dbReference type="GO" id="GO:0005886">
    <property type="term" value="C:plasma membrane"/>
    <property type="evidence" value="ECO:0007669"/>
    <property type="project" value="TreeGrafter"/>
</dbReference>
<dbReference type="FunFam" id="2.60.40.10:FF:001749">
    <property type="entry name" value="Neural/ectodermal development factor IMP-L2"/>
    <property type="match status" value="1"/>
</dbReference>
<feature type="domain" description="Ig-like" evidence="7">
    <location>
        <begin position="43"/>
        <end position="146"/>
    </location>
</feature>
<dbReference type="GO" id="GO:0098632">
    <property type="term" value="F:cell-cell adhesion mediator activity"/>
    <property type="evidence" value="ECO:0007669"/>
    <property type="project" value="TreeGrafter"/>
</dbReference>
<dbReference type="GO" id="GO:0070593">
    <property type="term" value="P:dendrite self-avoidance"/>
    <property type="evidence" value="ECO:0007669"/>
    <property type="project" value="TreeGrafter"/>
</dbReference>
<keyword evidence="8" id="KW-1185">Reference proteome</keyword>
<dbReference type="SMART" id="SM00409">
    <property type="entry name" value="IG"/>
    <property type="match status" value="2"/>
</dbReference>
<dbReference type="InterPro" id="IPR003598">
    <property type="entry name" value="Ig_sub2"/>
</dbReference>
<dbReference type="Proteomes" id="UP000095282">
    <property type="component" value="Unplaced"/>
</dbReference>
<evidence type="ECO:0000313" key="9">
    <source>
        <dbReference type="WBParaSite" id="Csp11.Scaffold630.g18911.t1"/>
    </source>
</evidence>
<dbReference type="eggNOG" id="KOG3510">
    <property type="taxonomic scope" value="Eukaryota"/>
</dbReference>
<accession>A0A1I7USJ0</accession>
<evidence type="ECO:0000313" key="8">
    <source>
        <dbReference type="Proteomes" id="UP000095282"/>
    </source>
</evidence>
<dbReference type="GO" id="GO:0030424">
    <property type="term" value="C:axon"/>
    <property type="evidence" value="ECO:0007669"/>
    <property type="project" value="TreeGrafter"/>
</dbReference>
<reference evidence="9" key="1">
    <citation type="submission" date="2016-11" db="UniProtKB">
        <authorList>
            <consortium name="WormBaseParasite"/>
        </authorList>
    </citation>
    <scope>IDENTIFICATION</scope>
</reference>
<proteinExistence type="predicted"/>
<dbReference type="CDD" id="cd00096">
    <property type="entry name" value="Ig"/>
    <property type="match status" value="2"/>
</dbReference>
<dbReference type="InterPro" id="IPR003599">
    <property type="entry name" value="Ig_sub"/>
</dbReference>
<dbReference type="FunFam" id="2.60.40.10:FF:002402">
    <property type="entry name" value="Zwei Ig domain protein zig-4"/>
    <property type="match status" value="1"/>
</dbReference>
<keyword evidence="6" id="KW-0393">Immunoglobulin domain</keyword>
<dbReference type="SUPFAM" id="SSF48726">
    <property type="entry name" value="Immunoglobulin"/>
    <property type="match status" value="2"/>
</dbReference>
<dbReference type="InterPro" id="IPR036179">
    <property type="entry name" value="Ig-like_dom_sf"/>
</dbReference>
<dbReference type="GO" id="GO:0007411">
    <property type="term" value="P:axon guidance"/>
    <property type="evidence" value="ECO:0007669"/>
    <property type="project" value="TreeGrafter"/>
</dbReference>
<keyword evidence="5" id="KW-1015">Disulfide bond</keyword>
<keyword evidence="4" id="KW-0677">Repeat</keyword>
<dbReference type="GO" id="GO:0005576">
    <property type="term" value="C:extracellular region"/>
    <property type="evidence" value="ECO:0007669"/>
    <property type="project" value="UniProtKB-SubCell"/>
</dbReference>
<dbReference type="SMART" id="SM00408">
    <property type="entry name" value="IGc2"/>
    <property type="match status" value="2"/>
</dbReference>
<organism evidence="8 9">
    <name type="scientific">Caenorhabditis tropicalis</name>
    <dbReference type="NCBI Taxonomy" id="1561998"/>
    <lineage>
        <taxon>Eukaryota</taxon>
        <taxon>Metazoa</taxon>
        <taxon>Ecdysozoa</taxon>
        <taxon>Nematoda</taxon>
        <taxon>Chromadorea</taxon>
        <taxon>Rhabditida</taxon>
        <taxon>Rhabditina</taxon>
        <taxon>Rhabditomorpha</taxon>
        <taxon>Rhabditoidea</taxon>
        <taxon>Rhabditidae</taxon>
        <taxon>Peloderinae</taxon>
        <taxon>Caenorhabditis</taxon>
    </lineage>
</organism>
<dbReference type="STRING" id="1561998.A0A1I7USJ0"/>
<dbReference type="GO" id="GO:0007156">
    <property type="term" value="P:homophilic cell adhesion via plasma membrane adhesion molecules"/>
    <property type="evidence" value="ECO:0007669"/>
    <property type="project" value="TreeGrafter"/>
</dbReference>
<feature type="domain" description="Ig-like" evidence="7">
    <location>
        <begin position="162"/>
        <end position="246"/>
    </location>
</feature>
<dbReference type="PANTHER" id="PTHR10075">
    <property type="entry name" value="BASIGIN RELATED"/>
    <property type="match status" value="1"/>
</dbReference>
<dbReference type="AlphaFoldDB" id="A0A1I7USJ0"/>
<evidence type="ECO:0000256" key="2">
    <source>
        <dbReference type="ARBA" id="ARBA00022525"/>
    </source>
</evidence>
<dbReference type="WBParaSite" id="Csp11.Scaffold630.g18911.t1">
    <property type="protein sequence ID" value="Csp11.Scaffold630.g18911.t1"/>
    <property type="gene ID" value="Csp11.Scaffold630.g18911"/>
</dbReference>
<dbReference type="Gene3D" id="2.60.40.10">
    <property type="entry name" value="Immunoglobulins"/>
    <property type="match status" value="2"/>
</dbReference>
<keyword evidence="3" id="KW-0732">Signal</keyword>
<dbReference type="PANTHER" id="PTHR10075:SF101">
    <property type="entry name" value="ZWEI IG DOMAIN PROTEIN ZIG-3"/>
    <property type="match status" value="1"/>
</dbReference>
<evidence type="ECO:0000256" key="3">
    <source>
        <dbReference type="ARBA" id="ARBA00022729"/>
    </source>
</evidence>
<evidence type="ECO:0000256" key="6">
    <source>
        <dbReference type="ARBA" id="ARBA00023319"/>
    </source>
</evidence>
<evidence type="ECO:0000256" key="4">
    <source>
        <dbReference type="ARBA" id="ARBA00022737"/>
    </source>
</evidence>
<dbReference type="InterPro" id="IPR007110">
    <property type="entry name" value="Ig-like_dom"/>
</dbReference>
<dbReference type="PROSITE" id="PS50835">
    <property type="entry name" value="IG_LIKE"/>
    <property type="match status" value="2"/>
</dbReference>